<feature type="binding site" evidence="6">
    <location>
        <begin position="400"/>
        <end position="401"/>
    </location>
    <ligand>
        <name>S-adenosyl-L-methionine</name>
        <dbReference type="ChEBI" id="CHEBI:59789"/>
    </ligand>
</feature>
<evidence type="ECO:0000256" key="7">
    <source>
        <dbReference type="PIRSR" id="PIRSR015894-3"/>
    </source>
</evidence>
<keyword evidence="3 4" id="KW-0949">S-adenosyl-L-methionine</keyword>
<feature type="domain" description="PRMT5 arginine-N-methyltransferase" evidence="9">
    <location>
        <begin position="364"/>
        <end position="532"/>
    </location>
</feature>
<dbReference type="PROSITE" id="PS51678">
    <property type="entry name" value="SAM_MT_PRMT"/>
    <property type="match status" value="1"/>
</dbReference>
<gene>
    <name evidence="12" type="ORF">CEUSTIGMA_g5766.t1</name>
</gene>
<feature type="site" description="Critical for specifying symmetric addition of methyl groups" evidence="7">
    <location>
        <position position="394"/>
    </location>
</feature>
<protein>
    <recommendedName>
        <fullName evidence="4">Protein arginine N-methyltransferase</fullName>
    </recommendedName>
</protein>
<feature type="binding site" evidence="6">
    <location>
        <begin position="487"/>
        <end position="488"/>
    </location>
    <ligand>
        <name>S-adenosyl-L-methionine</name>
        <dbReference type="ChEBI" id="CHEBI:59789"/>
    </ligand>
</feature>
<feature type="domain" description="PRMT5 oligomerisation" evidence="11">
    <location>
        <begin position="535"/>
        <end position="701"/>
    </location>
</feature>
<evidence type="ECO:0000256" key="2">
    <source>
        <dbReference type="ARBA" id="ARBA00022679"/>
    </source>
</evidence>
<dbReference type="InterPro" id="IPR025799">
    <property type="entry name" value="Arg_MeTrfase"/>
</dbReference>
<dbReference type="Gene3D" id="3.20.20.150">
    <property type="entry name" value="Divalent-metal-dependent TIM barrel enzymes"/>
    <property type="match status" value="1"/>
</dbReference>
<accession>A0A250X5F4</accession>
<name>A0A250X5F4_9CHLO</name>
<evidence type="ECO:0000259" key="9">
    <source>
        <dbReference type="Pfam" id="PF05185"/>
    </source>
</evidence>
<evidence type="ECO:0000256" key="1">
    <source>
        <dbReference type="ARBA" id="ARBA00022603"/>
    </source>
</evidence>
<dbReference type="InterPro" id="IPR029063">
    <property type="entry name" value="SAM-dependent_MTases_sf"/>
</dbReference>
<feature type="binding site" evidence="6">
    <location>
        <position position="391"/>
    </location>
    <ligand>
        <name>S-adenosyl-L-methionine</name>
        <dbReference type="ChEBI" id="CHEBI:59789"/>
    </ligand>
</feature>
<evidence type="ECO:0000313" key="13">
    <source>
        <dbReference type="Proteomes" id="UP000232323"/>
    </source>
</evidence>
<reference evidence="12 13" key="1">
    <citation type="submission" date="2017-08" db="EMBL/GenBank/DDBJ databases">
        <title>Acidophilic green algal genome provides insights into adaptation to an acidic environment.</title>
        <authorList>
            <person name="Hirooka S."/>
            <person name="Hirose Y."/>
            <person name="Kanesaki Y."/>
            <person name="Higuchi S."/>
            <person name="Fujiwara T."/>
            <person name="Onuma R."/>
            <person name="Era A."/>
            <person name="Ohbayashi R."/>
            <person name="Uzuka A."/>
            <person name="Nozaki H."/>
            <person name="Yoshikawa H."/>
            <person name="Miyagishima S.Y."/>
        </authorList>
    </citation>
    <scope>NUCLEOTIDE SEQUENCE [LARGE SCALE GENOMIC DNA]</scope>
    <source>
        <strain evidence="12 13">NIES-2499</strain>
    </source>
</reference>
<dbReference type="InterPro" id="IPR035248">
    <property type="entry name" value="PRMT5_C"/>
</dbReference>
<dbReference type="PANTHER" id="PTHR10738:SF0">
    <property type="entry name" value="PROTEIN ARGININE N-METHYLTRANSFERASE 5"/>
    <property type="match status" value="1"/>
</dbReference>
<dbReference type="GO" id="GO:0032259">
    <property type="term" value="P:methylation"/>
    <property type="evidence" value="ECO:0007669"/>
    <property type="project" value="UniProtKB-KW"/>
</dbReference>
<sequence length="703" mass="78661">MPLAKRSDYGDAKYAGASVDFNEDIEKALQAALLCGFDFIVTPLVHPDYRPPNPGRSEGHAPGQLTPPFKRHEVLYLPSSARVSQVVGSVSTWIDPDSENSLLKSQSVTTLKQQIAWAGHLGLQAVLLPAVPQPMKAAHYSQVVQQALNGLTHMAIWLTVPLSAEHHPSSDSNQLLSAPQNGSGALTAVTVQDPWEWWHQFRAMTDYHNLLGCCLEVGATLPPPQQIERWKGEPIKSILLPTKVFSSNKRGYPVLSKAHQELLVMFFKLRVQVIVIGPRLHSIPEQERTVSTSGSASDHDGPPGSQEHRSASRPSNMTLANFIPVAESANGGFTIHNPGEDHELRSYWEYLCFLFRKLEPLPEQDRLEQDYQDYLQAPLQPLQDNLESSTYEVFERDVTKYSQYEEAVYRALMDRVPDAEASTTVTTLMVVGAGRGPLVRSSMSASKRSGRCIKVYAVEKNPNAVVHIQTMINKEGWENQVTLVYADMREWQAPDLADILVSELLGSFGDNELSPECLDGAQRFLKSDGVSIPQSYTSFMAPVTTHKLYNDVKNYKDLDHFETPYVVKFHRHYLLAPTQPVFTFNHPNQADPIDNNRYARLNYHRDPSAGSAALHGFAGYFECQLYKDVTLNTHPPTMTPNMFSWFPIFFPLREPVYVPAGASVEAQIWRCCASHKVWYEWGITAPCAGPVHNICGRSYYVGL</sequence>
<dbReference type="OrthoDB" id="1368803at2759"/>
<proteinExistence type="inferred from homology"/>
<dbReference type="STRING" id="1157962.A0A250X5F4"/>
<evidence type="ECO:0000313" key="12">
    <source>
        <dbReference type="EMBL" id="GAX78324.1"/>
    </source>
</evidence>
<organism evidence="12 13">
    <name type="scientific">Chlamydomonas eustigma</name>
    <dbReference type="NCBI Taxonomy" id="1157962"/>
    <lineage>
        <taxon>Eukaryota</taxon>
        <taxon>Viridiplantae</taxon>
        <taxon>Chlorophyta</taxon>
        <taxon>core chlorophytes</taxon>
        <taxon>Chlorophyceae</taxon>
        <taxon>CS clade</taxon>
        <taxon>Chlamydomonadales</taxon>
        <taxon>Chlamydomonadaceae</taxon>
        <taxon>Chlamydomonas</taxon>
    </lineage>
</organism>
<evidence type="ECO:0000256" key="3">
    <source>
        <dbReference type="ARBA" id="ARBA00022691"/>
    </source>
</evidence>
<keyword evidence="13" id="KW-1185">Reference proteome</keyword>
<comment type="similarity">
    <text evidence="4">Belongs to the class I-like SAM-binding methyltransferase superfamily.</text>
</comment>
<feature type="compositionally biased region" description="Basic and acidic residues" evidence="8">
    <location>
        <begin position="297"/>
        <end position="310"/>
    </location>
</feature>
<evidence type="ECO:0000259" key="10">
    <source>
        <dbReference type="Pfam" id="PF17285"/>
    </source>
</evidence>
<feature type="domain" description="PRMT5 TIM barrel" evidence="10">
    <location>
        <begin position="36"/>
        <end position="356"/>
    </location>
</feature>
<dbReference type="InterPro" id="IPR035247">
    <property type="entry name" value="PRMT5_TIM"/>
</dbReference>
<keyword evidence="1 4" id="KW-0489">Methyltransferase</keyword>
<keyword evidence="2 4" id="KW-0808">Transferase</keyword>
<dbReference type="GO" id="GO:0016274">
    <property type="term" value="F:protein-arginine N-methyltransferase activity"/>
    <property type="evidence" value="ECO:0007669"/>
    <property type="project" value="InterPro"/>
</dbReference>
<feature type="active site" description="Proton donor/acceptor" evidence="5">
    <location>
        <position position="512"/>
    </location>
</feature>
<dbReference type="SUPFAM" id="SSF53335">
    <property type="entry name" value="S-adenosyl-L-methionine-dependent methyltransferases"/>
    <property type="match status" value="1"/>
</dbReference>
<evidence type="ECO:0000256" key="6">
    <source>
        <dbReference type="PIRSR" id="PIRSR015894-2"/>
    </source>
</evidence>
<dbReference type="PIRSF" id="PIRSF015894">
    <property type="entry name" value="Skb1_MeTrfase"/>
    <property type="match status" value="1"/>
</dbReference>
<evidence type="ECO:0000256" key="4">
    <source>
        <dbReference type="PIRNR" id="PIRNR015894"/>
    </source>
</evidence>
<dbReference type="GO" id="GO:0005829">
    <property type="term" value="C:cytosol"/>
    <property type="evidence" value="ECO:0007669"/>
    <property type="project" value="TreeGrafter"/>
</dbReference>
<dbReference type="InterPro" id="IPR007857">
    <property type="entry name" value="Arg_MeTrfase_PRMT5"/>
</dbReference>
<dbReference type="Pfam" id="PF05185">
    <property type="entry name" value="PRMT5"/>
    <property type="match status" value="1"/>
</dbReference>
<dbReference type="InterPro" id="IPR035075">
    <property type="entry name" value="PRMT5"/>
</dbReference>
<dbReference type="GO" id="GO:0006355">
    <property type="term" value="P:regulation of DNA-templated transcription"/>
    <property type="evidence" value="ECO:0007669"/>
    <property type="project" value="TreeGrafter"/>
</dbReference>
<evidence type="ECO:0000259" key="11">
    <source>
        <dbReference type="Pfam" id="PF17286"/>
    </source>
</evidence>
<dbReference type="EMBL" id="BEGY01000031">
    <property type="protein sequence ID" value="GAX78324.1"/>
    <property type="molecule type" value="Genomic_DNA"/>
</dbReference>
<dbReference type="GO" id="GO:0005634">
    <property type="term" value="C:nucleus"/>
    <property type="evidence" value="ECO:0007669"/>
    <property type="project" value="TreeGrafter"/>
</dbReference>
<dbReference type="Proteomes" id="UP000232323">
    <property type="component" value="Unassembled WGS sequence"/>
</dbReference>
<feature type="region of interest" description="Disordered" evidence="8">
    <location>
        <begin position="285"/>
        <end position="313"/>
    </location>
</feature>
<evidence type="ECO:0000256" key="5">
    <source>
        <dbReference type="PIRSR" id="PIRSR015894-1"/>
    </source>
</evidence>
<dbReference type="FunFam" id="2.70.160.11:FF:000003">
    <property type="entry name" value="Protein arginine N-methyltransferase 5"/>
    <property type="match status" value="1"/>
</dbReference>
<feature type="binding site" evidence="6">
    <location>
        <position position="459"/>
    </location>
    <ligand>
        <name>S-adenosyl-L-methionine</name>
        <dbReference type="ChEBI" id="CHEBI:59789"/>
    </ligand>
</feature>
<dbReference type="Gene3D" id="3.40.50.150">
    <property type="entry name" value="Vaccinia Virus protein VP39"/>
    <property type="match status" value="1"/>
</dbReference>
<comment type="caution">
    <text evidence="12">The sequence shown here is derived from an EMBL/GenBank/DDBJ whole genome shotgun (WGS) entry which is preliminary data.</text>
</comment>
<dbReference type="Pfam" id="PF17286">
    <property type="entry name" value="PRMT5_C"/>
    <property type="match status" value="1"/>
</dbReference>
<evidence type="ECO:0000256" key="8">
    <source>
        <dbReference type="SAM" id="MobiDB-lite"/>
    </source>
</evidence>
<dbReference type="Pfam" id="PF17285">
    <property type="entry name" value="PRMT5_TIM"/>
    <property type="match status" value="1"/>
</dbReference>
<feature type="active site" description="Proton donor/acceptor" evidence="5">
    <location>
        <position position="503"/>
    </location>
</feature>
<dbReference type="Gene3D" id="2.70.160.11">
    <property type="entry name" value="Hnrnp arginine n-methyltransferase1"/>
    <property type="match status" value="1"/>
</dbReference>
<dbReference type="PANTHER" id="PTHR10738">
    <property type="entry name" value="PROTEIN ARGININE N-METHYLTRANSFERASE 5"/>
    <property type="match status" value="1"/>
</dbReference>
<dbReference type="AlphaFoldDB" id="A0A250X5F4"/>